<feature type="domain" description="GGDEF" evidence="2">
    <location>
        <begin position="156"/>
        <end position="287"/>
    </location>
</feature>
<sequence>MLFNILIIDDEFTSKNFSFITDSLDNTKISILSDYSTISAVLKEEFIHMIIINPDIFSLEDFKEIIEENNLNYTTNPILIIGEEKDIQVEFDFIFDYISYMMPQELIIRKIRFCKKLFERELNYQTSINKLLYTDSLTQLPNRVKLIKDLQNDSLHINALAIIDIKNFRGINDFFGIRIGDKVLKHTKELLTKYIELVHNRVTLYKFPSDVFCLANINLSKKEFQNLVFYMLSGINNQIIKEQEYEIDIDAVAGITFSTKKNKLITADLALQKAKTENKLYLVFYEKLDNLEEYESNMYWAKKLKKALLDDDVIVYFQPILDNRTKKVQRYEALVRLYDKQNDEVVAPYHFLDISKKACLYKDITKNVIEKSFKEFENLDYEFSINISYEDINDPTFLIYIEEMLKKYQVSKRLTWEILENENIKNYDVLICFIKAVKKLGCKVSIDDFGTGYSNFEHLLKMDVDCLKIDASLIKNIVKDKTSYKIVETIIKFAKNLNLKTVAEFVENKEIFELVNKLDIDFSQGDYISEPLEKPNFKEDFI</sequence>
<dbReference type="PROSITE" id="PS50887">
    <property type="entry name" value="GGDEF"/>
    <property type="match status" value="1"/>
</dbReference>
<dbReference type="InterPro" id="IPR043128">
    <property type="entry name" value="Rev_trsase/Diguanyl_cyclase"/>
</dbReference>
<feature type="domain" description="EAL" evidence="1">
    <location>
        <begin position="297"/>
        <end position="542"/>
    </location>
</feature>
<dbReference type="SMART" id="SM00267">
    <property type="entry name" value="GGDEF"/>
    <property type="match status" value="1"/>
</dbReference>
<reference evidence="3 4" key="1">
    <citation type="submission" date="2019-05" db="EMBL/GenBank/DDBJ databases">
        <title>Arcobacter sp. nov., isolated from sea sediment.</title>
        <authorList>
            <person name="Kim W."/>
        </authorList>
    </citation>
    <scope>NUCLEOTIDE SEQUENCE [LARGE SCALE GENOMIC DNA]</scope>
    <source>
        <strain evidence="3 4">CAU 1517</strain>
    </source>
</reference>
<dbReference type="NCBIfam" id="TIGR00254">
    <property type="entry name" value="GGDEF"/>
    <property type="match status" value="1"/>
</dbReference>
<name>A0A5R8Y275_9BACT</name>
<gene>
    <name evidence="3" type="ORF">FDK22_06030</name>
</gene>
<dbReference type="RefSeq" id="WP_138152008.1">
    <property type="nucleotide sequence ID" value="NZ_VANU01000002.1"/>
</dbReference>
<dbReference type="SUPFAM" id="SSF55073">
    <property type="entry name" value="Nucleotide cyclase"/>
    <property type="match status" value="1"/>
</dbReference>
<dbReference type="SMART" id="SM00052">
    <property type="entry name" value="EAL"/>
    <property type="match status" value="1"/>
</dbReference>
<dbReference type="EMBL" id="VANU01000002">
    <property type="protein sequence ID" value="TLP39425.1"/>
    <property type="molecule type" value="Genomic_DNA"/>
</dbReference>
<dbReference type="SUPFAM" id="SSF141868">
    <property type="entry name" value="EAL domain-like"/>
    <property type="match status" value="1"/>
</dbReference>
<keyword evidence="4" id="KW-1185">Reference proteome</keyword>
<proteinExistence type="predicted"/>
<evidence type="ECO:0000313" key="3">
    <source>
        <dbReference type="EMBL" id="TLP39425.1"/>
    </source>
</evidence>
<dbReference type="Gene3D" id="3.30.70.270">
    <property type="match status" value="1"/>
</dbReference>
<dbReference type="Proteomes" id="UP000308901">
    <property type="component" value="Unassembled WGS sequence"/>
</dbReference>
<dbReference type="PANTHER" id="PTHR33121:SF71">
    <property type="entry name" value="OXYGEN SENSOR PROTEIN DOSP"/>
    <property type="match status" value="1"/>
</dbReference>
<comment type="caution">
    <text evidence="3">The sequence shown here is derived from an EMBL/GenBank/DDBJ whole genome shotgun (WGS) entry which is preliminary data.</text>
</comment>
<dbReference type="PROSITE" id="PS50883">
    <property type="entry name" value="EAL"/>
    <property type="match status" value="1"/>
</dbReference>
<dbReference type="InterPro" id="IPR050706">
    <property type="entry name" value="Cyclic-di-GMP_PDE-like"/>
</dbReference>
<dbReference type="Gene3D" id="3.20.20.450">
    <property type="entry name" value="EAL domain"/>
    <property type="match status" value="1"/>
</dbReference>
<evidence type="ECO:0000313" key="4">
    <source>
        <dbReference type="Proteomes" id="UP000308901"/>
    </source>
</evidence>
<dbReference type="InterPro" id="IPR029787">
    <property type="entry name" value="Nucleotide_cyclase"/>
</dbReference>
<organism evidence="3 4">
    <name type="scientific">Arcobacter arenosus</name>
    <dbReference type="NCBI Taxonomy" id="2576037"/>
    <lineage>
        <taxon>Bacteria</taxon>
        <taxon>Pseudomonadati</taxon>
        <taxon>Campylobacterota</taxon>
        <taxon>Epsilonproteobacteria</taxon>
        <taxon>Campylobacterales</taxon>
        <taxon>Arcobacteraceae</taxon>
        <taxon>Arcobacter</taxon>
    </lineage>
</organism>
<dbReference type="OrthoDB" id="9790732at2"/>
<dbReference type="InterPro" id="IPR035919">
    <property type="entry name" value="EAL_sf"/>
</dbReference>
<dbReference type="CDD" id="cd01948">
    <property type="entry name" value="EAL"/>
    <property type="match status" value="1"/>
</dbReference>
<dbReference type="InterPro" id="IPR001633">
    <property type="entry name" value="EAL_dom"/>
</dbReference>
<dbReference type="Pfam" id="PF00990">
    <property type="entry name" value="GGDEF"/>
    <property type="match status" value="1"/>
</dbReference>
<dbReference type="Pfam" id="PF00563">
    <property type="entry name" value="EAL"/>
    <property type="match status" value="1"/>
</dbReference>
<accession>A0A5R8Y275</accession>
<dbReference type="InterPro" id="IPR000160">
    <property type="entry name" value="GGDEF_dom"/>
</dbReference>
<evidence type="ECO:0000259" key="2">
    <source>
        <dbReference type="PROSITE" id="PS50887"/>
    </source>
</evidence>
<dbReference type="GO" id="GO:0071111">
    <property type="term" value="F:cyclic-guanylate-specific phosphodiesterase activity"/>
    <property type="evidence" value="ECO:0007669"/>
    <property type="project" value="InterPro"/>
</dbReference>
<evidence type="ECO:0000259" key="1">
    <source>
        <dbReference type="PROSITE" id="PS50883"/>
    </source>
</evidence>
<dbReference type="PANTHER" id="PTHR33121">
    <property type="entry name" value="CYCLIC DI-GMP PHOSPHODIESTERASE PDEF"/>
    <property type="match status" value="1"/>
</dbReference>
<protein>
    <submittedName>
        <fullName evidence="3">EAL domain-containing protein</fullName>
    </submittedName>
</protein>
<dbReference type="AlphaFoldDB" id="A0A5R8Y275"/>